<name>A0A2S9GTY4_9BURK</name>
<evidence type="ECO:0000256" key="2">
    <source>
        <dbReference type="RuleBase" id="RU362097"/>
    </source>
</evidence>
<dbReference type="GO" id="GO:0005886">
    <property type="term" value="C:plasma membrane"/>
    <property type="evidence" value="ECO:0007669"/>
    <property type="project" value="UniProtKB-SubCell"/>
</dbReference>
<dbReference type="Gene3D" id="1.20.1600.10">
    <property type="entry name" value="Outer membrane efflux proteins (OEP)"/>
    <property type="match status" value="1"/>
</dbReference>
<dbReference type="AlphaFoldDB" id="A0A2S9GTY4"/>
<dbReference type="InterPro" id="IPR003423">
    <property type="entry name" value="OMP_efflux"/>
</dbReference>
<dbReference type="NCBIfam" id="TIGR01845">
    <property type="entry name" value="outer_NodT"/>
    <property type="match status" value="1"/>
</dbReference>
<dbReference type="PANTHER" id="PTHR30203">
    <property type="entry name" value="OUTER MEMBRANE CATION EFFLUX PROTEIN"/>
    <property type="match status" value="1"/>
</dbReference>
<comment type="similarity">
    <text evidence="1 2">Belongs to the outer membrane factor (OMF) (TC 1.B.17) family.</text>
</comment>
<keyword evidence="2 3" id="KW-0449">Lipoprotein</keyword>
<evidence type="ECO:0000256" key="1">
    <source>
        <dbReference type="ARBA" id="ARBA00007613"/>
    </source>
</evidence>
<gene>
    <name evidence="3" type="ORF">S2091_4068</name>
</gene>
<comment type="subcellular location">
    <subcellularLocation>
        <location evidence="2">Cell membrane</location>
        <topology evidence="2">Lipid-anchor</topology>
    </subcellularLocation>
</comment>
<dbReference type="GO" id="GO:0015562">
    <property type="term" value="F:efflux transmembrane transporter activity"/>
    <property type="evidence" value="ECO:0007669"/>
    <property type="project" value="InterPro"/>
</dbReference>
<sequence>MKKMMEFPLKTLALSTSGRAVLGLSLGLALSGCAVGPDFKAPEAPAQTVSSSSDAYSYTSTPVATQTEASEGKSGISQKLVVAQDIPAQWWEVFHSEELDTLIRQALTQSPDLASAQAALRQAKENYNAQSGNTLYPNVSANLGAGRDLASAVSTNVPGGELYNLYNASVNVSYTLDIFGANKRELESMQAAVDYQRFQVEAAYLSLTANLVTTAIKEASLRAQIQATEEILQFQAKQLEVMERQLTLGGIPKVSVLEQRNLLAQTRASLPGLEKSLQQTRNQLAVYAGRLPSDTGLPEFHLDSLQLPQELPVSIPSALVRQRPDIRANEALLHQASAQVGVATANQYPQFTLSASYGSAALTPGNLFKKEWSLWSLGAGITQPIFNGGALSAKRRAALAAYDQIDAQYRSNVLSAFQSVADSLQALDFDAKTLKQQVEVEAIAKQTLDLTTQQFNLGAVNSLALLDAKRTYQTARIGLVQAQAARYADTAALFQSLGGGWWNRPDLKDISVKNE</sequence>
<dbReference type="Proteomes" id="UP000237839">
    <property type="component" value="Unassembled WGS sequence"/>
</dbReference>
<dbReference type="SUPFAM" id="SSF56954">
    <property type="entry name" value="Outer membrane efflux proteins (OEP)"/>
    <property type="match status" value="1"/>
</dbReference>
<evidence type="ECO:0000313" key="3">
    <source>
        <dbReference type="EMBL" id="PRC91173.1"/>
    </source>
</evidence>
<reference evidence="3 4" key="1">
    <citation type="submission" date="2018-02" db="EMBL/GenBank/DDBJ databases">
        <title>Solimicrobium silvestre gen. nov., sp. nov., isolated from alpine forest soil.</title>
        <authorList>
            <person name="Margesin R."/>
            <person name="Albuquerque L."/>
            <person name="Zhang D.-C."/>
            <person name="Froufe H.J.C."/>
            <person name="Severino R."/>
            <person name="Roxo I."/>
            <person name="Egas C."/>
            <person name="Da Costa M.S."/>
        </authorList>
    </citation>
    <scope>NUCLEOTIDE SEQUENCE [LARGE SCALE GENOMIC DNA]</scope>
    <source>
        <strain evidence="3 4">S20-91</strain>
    </source>
</reference>
<dbReference type="Gene3D" id="2.20.200.10">
    <property type="entry name" value="Outer membrane efflux proteins (OEP)"/>
    <property type="match status" value="1"/>
</dbReference>
<keyword evidence="2" id="KW-0564">Palmitate</keyword>
<accession>A0A2S9GTY4</accession>
<protein>
    <submittedName>
        <fullName evidence="3">Efflux transporter, outer membrane factor (OMF) lipoprotein, NodT family</fullName>
    </submittedName>
</protein>
<keyword evidence="4" id="KW-1185">Reference proteome</keyword>
<dbReference type="InterPro" id="IPR010131">
    <property type="entry name" value="MdtP/NodT-like"/>
</dbReference>
<evidence type="ECO:0000313" key="4">
    <source>
        <dbReference type="Proteomes" id="UP000237839"/>
    </source>
</evidence>
<dbReference type="PROSITE" id="PS51257">
    <property type="entry name" value="PROKAR_LIPOPROTEIN"/>
    <property type="match status" value="1"/>
</dbReference>
<keyword evidence="2" id="KW-0472">Membrane</keyword>
<keyword evidence="2" id="KW-1134">Transmembrane beta strand</keyword>
<dbReference type="EMBL" id="PUGF01000027">
    <property type="protein sequence ID" value="PRC91173.1"/>
    <property type="molecule type" value="Genomic_DNA"/>
</dbReference>
<proteinExistence type="inferred from homology"/>
<keyword evidence="2" id="KW-0812">Transmembrane</keyword>
<dbReference type="Pfam" id="PF02321">
    <property type="entry name" value="OEP"/>
    <property type="match status" value="2"/>
</dbReference>
<organism evidence="3 4">
    <name type="scientific">Solimicrobium silvestre</name>
    <dbReference type="NCBI Taxonomy" id="2099400"/>
    <lineage>
        <taxon>Bacteria</taxon>
        <taxon>Pseudomonadati</taxon>
        <taxon>Pseudomonadota</taxon>
        <taxon>Betaproteobacteria</taxon>
        <taxon>Burkholderiales</taxon>
        <taxon>Oxalobacteraceae</taxon>
        <taxon>Solimicrobium</taxon>
    </lineage>
</organism>
<comment type="caution">
    <text evidence="3">The sequence shown here is derived from an EMBL/GenBank/DDBJ whole genome shotgun (WGS) entry which is preliminary data.</text>
</comment>
<dbReference type="PANTHER" id="PTHR30203:SF33">
    <property type="entry name" value="BLR4455 PROTEIN"/>
    <property type="match status" value="1"/>
</dbReference>